<proteinExistence type="predicted"/>
<accession>A0ABV0URH8</accession>
<evidence type="ECO:0000313" key="2">
    <source>
        <dbReference type="Proteomes" id="UP001482620"/>
    </source>
</evidence>
<name>A0ABV0URH8_9TELE</name>
<keyword evidence="2" id="KW-1185">Reference proteome</keyword>
<gene>
    <name evidence="1" type="ORF">ILYODFUR_012707</name>
</gene>
<comment type="caution">
    <text evidence="1">The sequence shown here is derived from an EMBL/GenBank/DDBJ whole genome shotgun (WGS) entry which is preliminary data.</text>
</comment>
<sequence length="70" mass="8365">MQEKGAAGLLEDNKRQMRHTVADRLSLEDSKQTEREEKLWRKPFPVWRWRLHIGLDGRQPSRLAVSLQFH</sequence>
<feature type="non-terminal residue" evidence="1">
    <location>
        <position position="70"/>
    </location>
</feature>
<evidence type="ECO:0000313" key="1">
    <source>
        <dbReference type="EMBL" id="MEQ2247789.1"/>
    </source>
</evidence>
<reference evidence="1 2" key="1">
    <citation type="submission" date="2021-06" db="EMBL/GenBank/DDBJ databases">
        <authorList>
            <person name="Palmer J.M."/>
        </authorList>
    </citation>
    <scope>NUCLEOTIDE SEQUENCE [LARGE SCALE GENOMIC DNA]</scope>
    <source>
        <strain evidence="2">if_2019</strain>
        <tissue evidence="1">Muscle</tissue>
    </source>
</reference>
<organism evidence="1 2">
    <name type="scientific">Ilyodon furcidens</name>
    <name type="common">goldbreast splitfin</name>
    <dbReference type="NCBI Taxonomy" id="33524"/>
    <lineage>
        <taxon>Eukaryota</taxon>
        <taxon>Metazoa</taxon>
        <taxon>Chordata</taxon>
        <taxon>Craniata</taxon>
        <taxon>Vertebrata</taxon>
        <taxon>Euteleostomi</taxon>
        <taxon>Actinopterygii</taxon>
        <taxon>Neopterygii</taxon>
        <taxon>Teleostei</taxon>
        <taxon>Neoteleostei</taxon>
        <taxon>Acanthomorphata</taxon>
        <taxon>Ovalentaria</taxon>
        <taxon>Atherinomorphae</taxon>
        <taxon>Cyprinodontiformes</taxon>
        <taxon>Goodeidae</taxon>
        <taxon>Ilyodon</taxon>
    </lineage>
</organism>
<dbReference type="Proteomes" id="UP001482620">
    <property type="component" value="Unassembled WGS sequence"/>
</dbReference>
<protein>
    <submittedName>
        <fullName evidence="1">Uncharacterized protein</fullName>
    </submittedName>
</protein>
<dbReference type="EMBL" id="JAHRIQ010082106">
    <property type="protein sequence ID" value="MEQ2247789.1"/>
    <property type="molecule type" value="Genomic_DNA"/>
</dbReference>